<feature type="region of interest" description="Disordered" evidence="1">
    <location>
        <begin position="61"/>
        <end position="92"/>
    </location>
</feature>
<evidence type="ECO:0000256" key="1">
    <source>
        <dbReference type="SAM" id="MobiDB-lite"/>
    </source>
</evidence>
<feature type="region of interest" description="Disordered" evidence="1">
    <location>
        <begin position="129"/>
        <end position="160"/>
    </location>
</feature>
<dbReference type="EMBL" id="MCGE01000001">
    <property type="protein sequence ID" value="ORZ25878.1"/>
    <property type="molecule type" value="Genomic_DNA"/>
</dbReference>
<sequence>MSKNHIIRTYVHSPPTKEWGSIQKKPIPSASMPLISLSPTHQPTLPVSIPTTYSVYATASTTPPLPTSPSIDVMSSCPTLTSRRSSTSSPYPPLSALCSLPEFKVGSLPRHSRSAWPVDMTNDFLTPPSNHSFSLSYPPSPSDDGNDDDQPLIFSMDEYI</sequence>
<keyword evidence="3" id="KW-1185">Reference proteome</keyword>
<dbReference type="Proteomes" id="UP000193560">
    <property type="component" value="Unassembled WGS sequence"/>
</dbReference>
<evidence type="ECO:0000313" key="3">
    <source>
        <dbReference type="Proteomes" id="UP000193560"/>
    </source>
</evidence>
<feature type="compositionally biased region" description="Low complexity" evidence="1">
    <location>
        <begin position="75"/>
        <end position="89"/>
    </location>
</feature>
<evidence type="ECO:0000313" key="2">
    <source>
        <dbReference type="EMBL" id="ORZ25878.1"/>
    </source>
</evidence>
<name>A0A1X2J255_9FUNG</name>
<protein>
    <submittedName>
        <fullName evidence="2">Uncharacterized protein</fullName>
    </submittedName>
</protein>
<organism evidence="2 3">
    <name type="scientific">Absidia repens</name>
    <dbReference type="NCBI Taxonomy" id="90262"/>
    <lineage>
        <taxon>Eukaryota</taxon>
        <taxon>Fungi</taxon>
        <taxon>Fungi incertae sedis</taxon>
        <taxon>Mucoromycota</taxon>
        <taxon>Mucoromycotina</taxon>
        <taxon>Mucoromycetes</taxon>
        <taxon>Mucorales</taxon>
        <taxon>Cunninghamellaceae</taxon>
        <taxon>Absidia</taxon>
    </lineage>
</organism>
<comment type="caution">
    <text evidence="2">The sequence shown here is derived from an EMBL/GenBank/DDBJ whole genome shotgun (WGS) entry which is preliminary data.</text>
</comment>
<dbReference type="AlphaFoldDB" id="A0A1X2J255"/>
<proteinExistence type="predicted"/>
<reference evidence="2 3" key="1">
    <citation type="submission" date="2016-07" db="EMBL/GenBank/DDBJ databases">
        <title>Pervasive Adenine N6-methylation of Active Genes in Fungi.</title>
        <authorList>
            <consortium name="DOE Joint Genome Institute"/>
            <person name="Mondo S.J."/>
            <person name="Dannebaum R.O."/>
            <person name="Kuo R.C."/>
            <person name="Labutti K."/>
            <person name="Haridas S."/>
            <person name="Kuo A."/>
            <person name="Salamov A."/>
            <person name="Ahrendt S.R."/>
            <person name="Lipzen A."/>
            <person name="Sullivan W."/>
            <person name="Andreopoulos W.B."/>
            <person name="Clum A."/>
            <person name="Lindquist E."/>
            <person name="Daum C."/>
            <person name="Ramamoorthy G.K."/>
            <person name="Gryganskyi A."/>
            <person name="Culley D."/>
            <person name="Magnuson J.K."/>
            <person name="James T.Y."/>
            <person name="O'Malley M.A."/>
            <person name="Stajich J.E."/>
            <person name="Spatafora J.W."/>
            <person name="Visel A."/>
            <person name="Grigoriev I.V."/>
        </authorList>
    </citation>
    <scope>NUCLEOTIDE SEQUENCE [LARGE SCALE GENOMIC DNA]</scope>
    <source>
        <strain evidence="2 3">NRRL 1336</strain>
    </source>
</reference>
<gene>
    <name evidence="2" type="ORF">BCR42DRAFT_401135</name>
</gene>
<accession>A0A1X2J255</accession>